<evidence type="ECO:0000256" key="1">
    <source>
        <dbReference type="ARBA" id="ARBA00008791"/>
    </source>
</evidence>
<dbReference type="STRING" id="758825.SAMN02982985_05314"/>
<dbReference type="CDD" id="cd00293">
    <property type="entry name" value="USP-like"/>
    <property type="match status" value="1"/>
</dbReference>
<keyword evidence="4" id="KW-1185">Reference proteome</keyword>
<dbReference type="PANTHER" id="PTHR46268">
    <property type="entry name" value="STRESS RESPONSE PROTEIN NHAX"/>
    <property type="match status" value="1"/>
</dbReference>
<feature type="domain" description="UspA" evidence="2">
    <location>
        <begin position="13"/>
        <end position="156"/>
    </location>
</feature>
<dbReference type="OrthoDB" id="5295044at2"/>
<dbReference type="AlphaFoldDB" id="A0A1I4TR71"/>
<dbReference type="Proteomes" id="UP000199470">
    <property type="component" value="Unassembled WGS sequence"/>
</dbReference>
<dbReference type="InterPro" id="IPR014729">
    <property type="entry name" value="Rossmann-like_a/b/a_fold"/>
</dbReference>
<dbReference type="Pfam" id="PF00582">
    <property type="entry name" value="Usp"/>
    <property type="match status" value="1"/>
</dbReference>
<accession>A0A1I4TR71</accession>
<dbReference type="InterPro" id="IPR006015">
    <property type="entry name" value="Universal_stress_UspA"/>
</dbReference>
<dbReference type="PRINTS" id="PR01438">
    <property type="entry name" value="UNVRSLSTRESS"/>
</dbReference>
<reference evidence="3 4" key="1">
    <citation type="submission" date="2016-10" db="EMBL/GenBank/DDBJ databases">
        <authorList>
            <person name="de Groot N.N."/>
        </authorList>
    </citation>
    <scope>NUCLEOTIDE SEQUENCE [LARGE SCALE GENOMIC DNA]</scope>
    <source>
        <strain evidence="3 4">ATCC 43154</strain>
    </source>
</reference>
<evidence type="ECO:0000313" key="3">
    <source>
        <dbReference type="EMBL" id="SFM79254.1"/>
    </source>
</evidence>
<comment type="similarity">
    <text evidence="1">Belongs to the universal stress protein A family.</text>
</comment>
<organism evidence="3 4">
    <name type="scientific">Rugamonas rubra</name>
    <dbReference type="NCBI Taxonomy" id="758825"/>
    <lineage>
        <taxon>Bacteria</taxon>
        <taxon>Pseudomonadati</taxon>
        <taxon>Pseudomonadota</taxon>
        <taxon>Betaproteobacteria</taxon>
        <taxon>Burkholderiales</taxon>
        <taxon>Oxalobacteraceae</taxon>
        <taxon>Telluria group</taxon>
        <taxon>Rugamonas</taxon>
    </lineage>
</organism>
<dbReference type="Gene3D" id="3.40.50.620">
    <property type="entry name" value="HUPs"/>
    <property type="match status" value="1"/>
</dbReference>
<protein>
    <submittedName>
        <fullName evidence="3">Nucleotide-binding universal stress protein, UspA family</fullName>
    </submittedName>
</protein>
<proteinExistence type="inferred from homology"/>
<dbReference type="RefSeq" id="WP_093390705.1">
    <property type="nucleotide sequence ID" value="NZ_FOTW01000033.1"/>
</dbReference>
<dbReference type="PANTHER" id="PTHR46268:SF15">
    <property type="entry name" value="UNIVERSAL STRESS PROTEIN HP_0031"/>
    <property type="match status" value="1"/>
</dbReference>
<dbReference type="EMBL" id="FOTW01000033">
    <property type="protein sequence ID" value="SFM79254.1"/>
    <property type="molecule type" value="Genomic_DNA"/>
</dbReference>
<sequence length="156" mass="17035">MEAKQTKPQSPAFRHILLPVDGSPASARALKQGVELAAGIGARITGLHVLPEFHVFAYQPDKLEDVRLRYESECEQRARRFLAEVEQAASAAGVPCDTVYLSGDQPWECILKQAAQRQCDLIAMASHGYRGVKALLLGSECSKVLAHSTVPVLILR</sequence>
<dbReference type="SUPFAM" id="SSF52402">
    <property type="entry name" value="Adenine nucleotide alpha hydrolases-like"/>
    <property type="match status" value="1"/>
</dbReference>
<evidence type="ECO:0000313" key="4">
    <source>
        <dbReference type="Proteomes" id="UP000199470"/>
    </source>
</evidence>
<dbReference type="InterPro" id="IPR006016">
    <property type="entry name" value="UspA"/>
</dbReference>
<evidence type="ECO:0000259" key="2">
    <source>
        <dbReference type="Pfam" id="PF00582"/>
    </source>
</evidence>
<name>A0A1I4TR71_9BURK</name>
<gene>
    <name evidence="3" type="ORF">SAMN02982985_05314</name>
</gene>